<dbReference type="GO" id="GO:0051287">
    <property type="term" value="F:NAD binding"/>
    <property type="evidence" value="ECO:0007669"/>
    <property type="project" value="UniProtKB-ARBA"/>
</dbReference>
<reference evidence="1 2" key="1">
    <citation type="submission" date="2018-08" db="EMBL/GenBank/DDBJ databases">
        <authorList>
            <person name="Khan S.A."/>
        </authorList>
    </citation>
    <scope>NUCLEOTIDE SEQUENCE [LARGE SCALE GENOMIC DNA]</scope>
    <source>
        <strain evidence="1 2">GTF-13</strain>
    </source>
</reference>
<dbReference type="GO" id="GO:0005524">
    <property type="term" value="F:ATP binding"/>
    <property type="evidence" value="ECO:0007669"/>
    <property type="project" value="UniProtKB-ARBA"/>
</dbReference>
<dbReference type="Gene3D" id="3.40.50.10330">
    <property type="entry name" value="Probable inorganic polyphosphate/atp-NAD kinase, domain 1"/>
    <property type="match status" value="1"/>
</dbReference>
<evidence type="ECO:0000313" key="2">
    <source>
        <dbReference type="Proteomes" id="UP000280792"/>
    </source>
</evidence>
<dbReference type="RefSeq" id="WP_125014898.1">
    <property type="nucleotide sequence ID" value="NZ_QWEZ01000001.1"/>
</dbReference>
<sequence>MTGSTRVFRLGLIINPLAGIGGAVGLKGSDGEAIVDKALAMGAVPHAADRTRHALSAILPLKAQVKLLTYPREMGESLAREMGFEVEVLGQIESGHTTAADTERAARELQQVGVDLILFAGGDGTARNICHSVGEMQPVLGVPAGVKIHSGVYAVTPLAAGEVVRQLIAGDLVTIAEAEVRDIDEEAFREGRVRARYYGDLLVPRAHQYLQRVKQGGREVEELVLQDIAAGLIEEMEPDAFYVVGPGTTTRGLMEEMGLDNTLLGVDLVRDQLLLAADATAEQLLELTEGGELYIVVTAIGGQGHIFGRGNHQISPELIRRAGIDHIRVIATKSKLAELGGAPLQVDTGEPDLDAALSGHIRVITGYKDAVLYPVGLGKG</sequence>
<proteinExistence type="predicted"/>
<accession>A0A3P3VSJ5</accession>
<dbReference type="InterPro" id="IPR002504">
    <property type="entry name" value="NADK"/>
</dbReference>
<reference evidence="1 2" key="2">
    <citation type="submission" date="2018-12" db="EMBL/GenBank/DDBJ databases">
        <title>Simiduia agarivorans gen. nov., sp. nov., a marine, agarolytic bacterium isolated from shallow coastal water from Keelung, Taiwan.</title>
        <authorList>
            <person name="Shieh W.Y."/>
        </authorList>
    </citation>
    <scope>NUCLEOTIDE SEQUENCE [LARGE SCALE GENOMIC DNA]</scope>
    <source>
        <strain evidence="1 2">GTF-13</strain>
    </source>
</reference>
<dbReference type="Pfam" id="PF20143">
    <property type="entry name" value="NAD_kinase_C"/>
    <property type="match status" value="1"/>
</dbReference>
<evidence type="ECO:0000313" key="1">
    <source>
        <dbReference type="EMBL" id="RRJ84469.1"/>
    </source>
</evidence>
<dbReference type="GO" id="GO:0006741">
    <property type="term" value="P:NADP+ biosynthetic process"/>
    <property type="evidence" value="ECO:0007669"/>
    <property type="project" value="InterPro"/>
</dbReference>
<dbReference type="PANTHER" id="PTHR40697:SF2">
    <property type="entry name" value="ATP-NAD KINASE-RELATED"/>
    <property type="match status" value="1"/>
</dbReference>
<dbReference type="InterPro" id="IPR039065">
    <property type="entry name" value="AcoX-like"/>
</dbReference>
<dbReference type="PANTHER" id="PTHR40697">
    <property type="entry name" value="ACETOIN CATABOLISM PROTEIN X"/>
    <property type="match status" value="1"/>
</dbReference>
<dbReference type="Pfam" id="PF01513">
    <property type="entry name" value="NAD_kinase"/>
    <property type="match status" value="1"/>
</dbReference>
<dbReference type="PIRSF" id="PIRSF016907">
    <property type="entry name" value="Kin_ATP-NAD"/>
    <property type="match status" value="1"/>
</dbReference>
<dbReference type="AlphaFoldDB" id="A0A3P3VSJ5"/>
<keyword evidence="1" id="KW-0418">Kinase</keyword>
<dbReference type="Proteomes" id="UP000280792">
    <property type="component" value="Unassembled WGS sequence"/>
</dbReference>
<dbReference type="InterPro" id="IPR016064">
    <property type="entry name" value="NAD/diacylglycerol_kinase_sf"/>
</dbReference>
<dbReference type="SUPFAM" id="SSF111331">
    <property type="entry name" value="NAD kinase/diacylglycerol kinase-like"/>
    <property type="match status" value="1"/>
</dbReference>
<name>A0A3P3VSJ5_9GAMM</name>
<dbReference type="EMBL" id="QWEZ01000001">
    <property type="protein sequence ID" value="RRJ84469.1"/>
    <property type="molecule type" value="Genomic_DNA"/>
</dbReference>
<dbReference type="InterPro" id="IPR011386">
    <property type="entry name" value="Put_ATP-NAD_kin"/>
</dbReference>
<dbReference type="InterPro" id="IPR017438">
    <property type="entry name" value="ATP-NAD_kinase_N"/>
</dbReference>
<keyword evidence="1" id="KW-0808">Transferase</keyword>
<comment type="caution">
    <text evidence="1">The sequence shown here is derived from an EMBL/GenBank/DDBJ whole genome shotgun (WGS) entry which is preliminary data.</text>
</comment>
<keyword evidence="2" id="KW-1185">Reference proteome</keyword>
<dbReference type="GO" id="GO:0003951">
    <property type="term" value="F:NAD+ kinase activity"/>
    <property type="evidence" value="ECO:0007669"/>
    <property type="project" value="InterPro"/>
</dbReference>
<gene>
    <name evidence="1" type="ORF">D0544_05015</name>
</gene>
<organism evidence="1 2">
    <name type="scientific">Aestuariirhabdus litorea</name>
    <dbReference type="NCBI Taxonomy" id="2528527"/>
    <lineage>
        <taxon>Bacteria</taxon>
        <taxon>Pseudomonadati</taxon>
        <taxon>Pseudomonadota</taxon>
        <taxon>Gammaproteobacteria</taxon>
        <taxon>Oceanospirillales</taxon>
        <taxon>Aestuariirhabdaceae</taxon>
        <taxon>Aestuariirhabdus</taxon>
    </lineage>
</organism>
<protein>
    <submittedName>
        <fullName evidence="1">ATP-NAD kinase</fullName>
    </submittedName>
</protein>